<reference evidence="1 2" key="1">
    <citation type="journal article" date="2019" name="Int. J. Syst. Evol. Microbiol.">
        <title>The Global Catalogue of Microorganisms (GCM) 10K type strain sequencing project: providing services to taxonomists for standard genome sequencing and annotation.</title>
        <authorList>
            <consortium name="The Broad Institute Genomics Platform"/>
            <consortium name="The Broad Institute Genome Sequencing Center for Infectious Disease"/>
            <person name="Wu L."/>
            <person name="Ma J."/>
        </authorList>
    </citation>
    <scope>NUCLEOTIDE SEQUENCE [LARGE SCALE GENOMIC DNA]</scope>
    <source>
        <strain evidence="1 2">JCM 7356</strain>
    </source>
</reference>
<sequence>MLFLDEEDLVTASQQGCDDLDARAGALRGDRGGGFGCGHGSIQFVSQGFDAPGVRVRSWPCQYGKYERWMTRRWRAKHCSNLGSAEWARCCH</sequence>
<gene>
    <name evidence="1" type="ORF">GCM10010430_44530</name>
</gene>
<evidence type="ECO:0000313" key="1">
    <source>
        <dbReference type="EMBL" id="GAA2255793.1"/>
    </source>
</evidence>
<keyword evidence="2" id="KW-1185">Reference proteome</keyword>
<protein>
    <submittedName>
        <fullName evidence="1">Uncharacterized protein</fullName>
    </submittedName>
</protein>
<dbReference type="Proteomes" id="UP001500305">
    <property type="component" value="Unassembled WGS sequence"/>
</dbReference>
<accession>A0ABN3EEE6</accession>
<name>A0ABN3EEE6_9ACTN</name>
<dbReference type="EMBL" id="BAAATR010000020">
    <property type="protein sequence ID" value="GAA2255793.1"/>
    <property type="molecule type" value="Genomic_DNA"/>
</dbReference>
<evidence type="ECO:0000313" key="2">
    <source>
        <dbReference type="Proteomes" id="UP001500305"/>
    </source>
</evidence>
<organism evidence="1 2">
    <name type="scientific">Kitasatospora cystarginea</name>
    <dbReference type="NCBI Taxonomy" id="58350"/>
    <lineage>
        <taxon>Bacteria</taxon>
        <taxon>Bacillati</taxon>
        <taxon>Actinomycetota</taxon>
        <taxon>Actinomycetes</taxon>
        <taxon>Kitasatosporales</taxon>
        <taxon>Streptomycetaceae</taxon>
        <taxon>Kitasatospora</taxon>
    </lineage>
</organism>
<proteinExistence type="predicted"/>
<comment type="caution">
    <text evidence="1">The sequence shown here is derived from an EMBL/GenBank/DDBJ whole genome shotgun (WGS) entry which is preliminary data.</text>
</comment>